<dbReference type="NCBIfam" id="TIGR03500">
    <property type="entry name" value="FliO_TIGR"/>
    <property type="match status" value="1"/>
</dbReference>
<keyword evidence="3 5" id="KW-1133">Transmembrane helix</keyword>
<evidence type="ECO:0000313" key="7">
    <source>
        <dbReference type="Proteomes" id="UP000652013"/>
    </source>
</evidence>
<evidence type="ECO:0000256" key="1">
    <source>
        <dbReference type="ARBA" id="ARBA00022475"/>
    </source>
</evidence>
<comment type="subcellular location">
    <subcellularLocation>
        <location evidence="5">Cell membrane</location>
    </subcellularLocation>
    <subcellularLocation>
        <location evidence="5">Bacterial flagellum basal body</location>
    </subcellularLocation>
</comment>
<dbReference type="EMBL" id="BOOY01000008">
    <property type="protein sequence ID" value="GIJ02045.1"/>
    <property type="molecule type" value="Genomic_DNA"/>
</dbReference>
<dbReference type="RefSeq" id="WP_239107175.1">
    <property type="nucleotide sequence ID" value="NZ_BAAAGJ010000016.1"/>
</dbReference>
<evidence type="ECO:0000256" key="3">
    <source>
        <dbReference type="ARBA" id="ARBA00022989"/>
    </source>
</evidence>
<comment type="caution">
    <text evidence="6">The sequence shown here is derived from an EMBL/GenBank/DDBJ whole genome shotgun (WGS) entry which is preliminary data.</text>
</comment>
<evidence type="ECO:0000313" key="6">
    <source>
        <dbReference type="EMBL" id="GIJ02045.1"/>
    </source>
</evidence>
<dbReference type="GO" id="GO:0009425">
    <property type="term" value="C:bacterial-type flagellum basal body"/>
    <property type="evidence" value="ECO:0007669"/>
    <property type="project" value="UniProtKB-SubCell"/>
</dbReference>
<comment type="similarity">
    <text evidence="5">Belongs to the FliO/MopB family.</text>
</comment>
<dbReference type="Pfam" id="PF04347">
    <property type="entry name" value="FliO"/>
    <property type="match status" value="1"/>
</dbReference>
<name>A0A8J3Y5R5_9ACTN</name>
<gene>
    <name evidence="6" type="ORF">Sya03_13970</name>
</gene>
<evidence type="ECO:0000256" key="5">
    <source>
        <dbReference type="RuleBase" id="RU362064"/>
    </source>
</evidence>
<keyword evidence="1 5" id="KW-1003">Cell membrane</keyword>
<dbReference type="GO" id="GO:0044781">
    <property type="term" value="P:bacterial-type flagellum organization"/>
    <property type="evidence" value="ECO:0007669"/>
    <property type="project" value="UniProtKB-UniRule"/>
</dbReference>
<keyword evidence="7" id="KW-1185">Reference proteome</keyword>
<dbReference type="GO" id="GO:0005886">
    <property type="term" value="C:plasma membrane"/>
    <property type="evidence" value="ECO:0007669"/>
    <property type="project" value="UniProtKB-SubCell"/>
</dbReference>
<keyword evidence="2 5" id="KW-0812">Transmembrane</keyword>
<keyword evidence="5" id="KW-0975">Bacterial flagellum</keyword>
<dbReference type="InterPro" id="IPR022781">
    <property type="entry name" value="Flagellar_biosynth_FliO"/>
</dbReference>
<reference evidence="6" key="1">
    <citation type="submission" date="2021-01" db="EMBL/GenBank/DDBJ databases">
        <title>Whole genome shotgun sequence of Spirilliplanes yamanashiensis NBRC 15828.</title>
        <authorList>
            <person name="Komaki H."/>
            <person name="Tamura T."/>
        </authorList>
    </citation>
    <scope>NUCLEOTIDE SEQUENCE</scope>
    <source>
        <strain evidence="6">NBRC 15828</strain>
    </source>
</reference>
<organism evidence="6 7">
    <name type="scientific">Spirilliplanes yamanashiensis</name>
    <dbReference type="NCBI Taxonomy" id="42233"/>
    <lineage>
        <taxon>Bacteria</taxon>
        <taxon>Bacillati</taxon>
        <taxon>Actinomycetota</taxon>
        <taxon>Actinomycetes</taxon>
        <taxon>Micromonosporales</taxon>
        <taxon>Micromonosporaceae</taxon>
        <taxon>Spirilliplanes</taxon>
    </lineage>
</organism>
<sequence>MEAVKLGLQIVFSLAVVFGLMWLLAKIAKRPLTGGRGGALSVVARQQLTRTASVAVVRVADRALIVGVTESQVSLLGETELEALEETVPHPEHRDSMLLSADATQPHQGPLAGSALSPRTWSAAVNALRERTARR</sequence>
<evidence type="ECO:0000256" key="2">
    <source>
        <dbReference type="ARBA" id="ARBA00022692"/>
    </source>
</evidence>
<dbReference type="AlphaFoldDB" id="A0A8J3Y5R5"/>
<keyword evidence="4 5" id="KW-0472">Membrane</keyword>
<feature type="transmembrane region" description="Helical" evidence="5">
    <location>
        <begin position="6"/>
        <end position="25"/>
    </location>
</feature>
<protein>
    <recommendedName>
        <fullName evidence="5">Flagellar protein</fullName>
    </recommendedName>
</protein>
<evidence type="ECO:0000256" key="4">
    <source>
        <dbReference type="ARBA" id="ARBA00023136"/>
    </source>
</evidence>
<accession>A0A8J3Y5R5</accession>
<proteinExistence type="inferred from homology"/>
<dbReference type="Proteomes" id="UP000652013">
    <property type="component" value="Unassembled WGS sequence"/>
</dbReference>